<feature type="region of interest" description="Disordered" evidence="16">
    <location>
        <begin position="1"/>
        <end position="23"/>
    </location>
</feature>
<dbReference type="InterPro" id="IPR041589">
    <property type="entry name" value="DNAH3_AAA_lid_1"/>
</dbReference>
<dbReference type="Pfam" id="PF25007">
    <property type="entry name" value="DYH2-5-8_CC"/>
    <property type="match status" value="1"/>
</dbReference>
<dbReference type="Pfam" id="PF03028">
    <property type="entry name" value="Dynein_heavy"/>
    <property type="match status" value="1"/>
</dbReference>
<evidence type="ECO:0000256" key="8">
    <source>
        <dbReference type="ARBA" id="ARBA00022840"/>
    </source>
</evidence>
<dbReference type="PROSITE" id="PS51450">
    <property type="entry name" value="LRR"/>
    <property type="match status" value="4"/>
</dbReference>
<evidence type="ECO:0000256" key="2">
    <source>
        <dbReference type="ARBA" id="ARBA00008887"/>
    </source>
</evidence>
<dbReference type="GO" id="GO:0005874">
    <property type="term" value="C:microtubule"/>
    <property type="evidence" value="ECO:0007669"/>
    <property type="project" value="UniProtKB-KW"/>
</dbReference>
<dbReference type="GO" id="GO:0007018">
    <property type="term" value="P:microtubule-based movement"/>
    <property type="evidence" value="ECO:0007669"/>
    <property type="project" value="InterPro"/>
</dbReference>
<feature type="domain" description="AAA+ ATPase" evidence="17">
    <location>
        <begin position="2678"/>
        <end position="2826"/>
    </location>
</feature>
<dbReference type="Gene3D" id="1.20.140.100">
    <property type="entry name" value="Dynein heavy chain, N-terminal domain 2"/>
    <property type="match status" value="1"/>
</dbReference>
<dbReference type="GO" id="GO:0005858">
    <property type="term" value="C:axonemal dynein complex"/>
    <property type="evidence" value="ECO:0007669"/>
    <property type="project" value="TreeGrafter"/>
</dbReference>
<dbReference type="Gene3D" id="6.10.140.1060">
    <property type="match status" value="1"/>
</dbReference>
<dbReference type="Pfam" id="PF12777">
    <property type="entry name" value="MT"/>
    <property type="match status" value="2"/>
</dbReference>
<dbReference type="Gene3D" id="1.10.287.2620">
    <property type="match status" value="1"/>
</dbReference>
<dbReference type="FunFam" id="3.10.490.20:FF:000003">
    <property type="entry name" value="Dynein heavy chain 5, axonemal"/>
    <property type="match status" value="1"/>
</dbReference>
<dbReference type="InterPro" id="IPR024743">
    <property type="entry name" value="Dynein_HC_stalk"/>
</dbReference>
<dbReference type="FunFam" id="1.10.8.1220:FF:000001">
    <property type="entry name" value="Dynein axonemal heavy chain 5"/>
    <property type="match status" value="1"/>
</dbReference>
<dbReference type="Gene3D" id="1.10.472.130">
    <property type="match status" value="1"/>
</dbReference>
<dbReference type="GO" id="GO:0051959">
    <property type="term" value="F:dynein light intermediate chain binding"/>
    <property type="evidence" value="ECO:0007669"/>
    <property type="project" value="InterPro"/>
</dbReference>
<dbReference type="FunFam" id="1.20.58.1120:FF:000004">
    <property type="entry name" value="Dynein axonemal heavy chain 5"/>
    <property type="match status" value="1"/>
</dbReference>
<keyword evidence="5" id="KW-0493">Microtubule</keyword>
<dbReference type="GO" id="GO:0008569">
    <property type="term" value="F:minus-end-directed microtubule motor activity"/>
    <property type="evidence" value="ECO:0007669"/>
    <property type="project" value="InterPro"/>
</dbReference>
<dbReference type="InterPro" id="IPR032675">
    <property type="entry name" value="LRR_dom_sf"/>
</dbReference>
<dbReference type="InterPro" id="IPR013602">
    <property type="entry name" value="Dynein_heavy_linker"/>
</dbReference>
<keyword evidence="13" id="KW-0206">Cytoskeleton</keyword>
<comment type="similarity">
    <text evidence="2">Belongs to the dynein heavy chain family.</text>
</comment>
<keyword evidence="6" id="KW-0677">Repeat</keyword>
<comment type="caution">
    <text evidence="18">The sequence shown here is derived from an EMBL/GenBank/DDBJ whole genome shotgun (WGS) entry which is preliminary data.</text>
</comment>
<dbReference type="InterPro" id="IPR003591">
    <property type="entry name" value="Leu-rich_rpt_typical-subtyp"/>
</dbReference>
<dbReference type="InterPro" id="IPR042228">
    <property type="entry name" value="Dynein_linker_3"/>
</dbReference>
<dbReference type="FunFam" id="3.40.50.300:FF:000320">
    <property type="entry name" value="Dynein, axonemal, heavy chain 5"/>
    <property type="match status" value="1"/>
</dbReference>
<dbReference type="PANTHER" id="PTHR46532">
    <property type="entry name" value="MALE FERTILITY FACTOR KL5"/>
    <property type="match status" value="1"/>
</dbReference>
<keyword evidence="3" id="KW-0963">Cytoplasm</keyword>
<dbReference type="Pfam" id="PF08393">
    <property type="entry name" value="DHC_N2"/>
    <property type="match status" value="1"/>
</dbReference>
<dbReference type="InterPro" id="IPR004273">
    <property type="entry name" value="Dynein_heavy_D6_P-loop"/>
</dbReference>
<evidence type="ECO:0000256" key="12">
    <source>
        <dbReference type="ARBA" id="ARBA00023175"/>
    </source>
</evidence>
<dbReference type="Gene3D" id="1.10.8.710">
    <property type="match status" value="1"/>
</dbReference>
<evidence type="ECO:0000256" key="9">
    <source>
        <dbReference type="ARBA" id="ARBA00023017"/>
    </source>
</evidence>
<dbReference type="InterPro" id="IPR026983">
    <property type="entry name" value="DHC"/>
</dbReference>
<dbReference type="Gene3D" id="3.20.180.20">
    <property type="entry name" value="Dynein heavy chain, N-terminal domain 2"/>
    <property type="match status" value="1"/>
</dbReference>
<evidence type="ECO:0000256" key="15">
    <source>
        <dbReference type="SAM" id="Coils"/>
    </source>
</evidence>
<dbReference type="SMART" id="SM00369">
    <property type="entry name" value="LRR_TYP"/>
    <property type="match status" value="17"/>
</dbReference>
<dbReference type="GO" id="GO:0045505">
    <property type="term" value="F:dynein intermediate chain binding"/>
    <property type="evidence" value="ECO:0007669"/>
    <property type="project" value="InterPro"/>
</dbReference>
<dbReference type="FunFam" id="3.20.180.20:FF:000001">
    <property type="entry name" value="Dynein axonemal heavy chain 5"/>
    <property type="match status" value="1"/>
</dbReference>
<dbReference type="Gene3D" id="1.10.8.720">
    <property type="entry name" value="Region D6 of dynein motor"/>
    <property type="match status" value="1"/>
</dbReference>
<dbReference type="Pfam" id="PF17852">
    <property type="entry name" value="Dynein_AAA_lid"/>
    <property type="match status" value="1"/>
</dbReference>
<dbReference type="InterPro" id="IPR035699">
    <property type="entry name" value="AAA_6"/>
</dbReference>
<dbReference type="FunFam" id="3.40.50.300:FF:000543">
    <property type="entry name" value="Dynein axonemal heavy chain 5"/>
    <property type="match status" value="1"/>
</dbReference>
<dbReference type="InterPro" id="IPR027417">
    <property type="entry name" value="P-loop_NTPase"/>
</dbReference>
<dbReference type="Pfam" id="PF13306">
    <property type="entry name" value="LRR_5"/>
    <property type="match status" value="2"/>
</dbReference>
<dbReference type="InterPro" id="IPR001611">
    <property type="entry name" value="Leu-rich_rpt"/>
</dbReference>
<accession>A0AAV8WFB3</accession>
<dbReference type="Gene3D" id="1.20.1270.280">
    <property type="match status" value="1"/>
</dbReference>
<dbReference type="Pfam" id="PF18199">
    <property type="entry name" value="Dynein_C"/>
    <property type="match status" value="1"/>
</dbReference>
<dbReference type="FunFam" id="1.10.8.720:FF:000004">
    <property type="entry name" value="Dynein heavy chain 5, axonemal"/>
    <property type="match status" value="1"/>
</dbReference>
<dbReference type="Proteomes" id="UP001159042">
    <property type="component" value="Unassembled WGS sequence"/>
</dbReference>
<feature type="coiled-coil region" evidence="15">
    <location>
        <begin position="4488"/>
        <end position="4536"/>
    </location>
</feature>
<keyword evidence="12" id="KW-0505">Motor protein</keyword>
<feature type="region of interest" description="Disordered" evidence="16">
    <location>
        <begin position="2545"/>
        <end position="2565"/>
    </location>
</feature>
<dbReference type="Pfam" id="PF12775">
    <property type="entry name" value="AAA_7"/>
    <property type="match status" value="1"/>
</dbReference>
<dbReference type="FunFam" id="3.40.50.300:FF:000049">
    <property type="entry name" value="Dynein, axonemal, heavy chain 5"/>
    <property type="match status" value="1"/>
</dbReference>
<dbReference type="Gene3D" id="3.80.10.10">
    <property type="entry name" value="Ribonuclease Inhibitor"/>
    <property type="match status" value="7"/>
</dbReference>
<dbReference type="SMART" id="SM00382">
    <property type="entry name" value="AAA"/>
    <property type="match status" value="3"/>
</dbReference>
<keyword evidence="9" id="KW-0243">Dynein</keyword>
<dbReference type="Pfam" id="PF12774">
    <property type="entry name" value="AAA_6"/>
    <property type="match status" value="1"/>
</dbReference>
<dbReference type="InterPro" id="IPR056759">
    <property type="entry name" value="DYH2-5-8_CC"/>
</dbReference>
<keyword evidence="7" id="KW-0547">Nucleotide-binding</keyword>
<reference evidence="18 19" key="1">
    <citation type="journal article" date="2023" name="Insect Mol. Biol.">
        <title>Genome sequencing provides insights into the evolution of gene families encoding plant cell wall-degrading enzymes in longhorned beetles.</title>
        <authorList>
            <person name="Shin N.R."/>
            <person name="Okamura Y."/>
            <person name="Kirsch R."/>
            <person name="Pauchet Y."/>
        </authorList>
    </citation>
    <scope>NUCLEOTIDE SEQUENCE [LARGE SCALE GENOMIC DNA]</scope>
    <source>
        <strain evidence="18">EAD_L_NR</strain>
    </source>
</reference>
<dbReference type="SUPFAM" id="SSF52058">
    <property type="entry name" value="L domain-like"/>
    <property type="match status" value="3"/>
</dbReference>
<dbReference type="Gene3D" id="1.20.58.1120">
    <property type="match status" value="1"/>
</dbReference>
<keyword evidence="10 15" id="KW-0175">Coiled coil</keyword>
<evidence type="ECO:0000256" key="14">
    <source>
        <dbReference type="ARBA" id="ARBA00023273"/>
    </source>
</evidence>
<feature type="coiled-coil region" evidence="15">
    <location>
        <begin position="3311"/>
        <end position="3377"/>
    </location>
</feature>
<protein>
    <recommendedName>
        <fullName evidence="17">AAA+ ATPase domain-containing protein</fullName>
    </recommendedName>
</protein>
<dbReference type="InterPro" id="IPR042222">
    <property type="entry name" value="Dynein_2_N"/>
</dbReference>
<dbReference type="Gene3D" id="1.20.920.20">
    <property type="match status" value="2"/>
</dbReference>
<dbReference type="SMART" id="SM00365">
    <property type="entry name" value="LRR_SD22"/>
    <property type="match status" value="6"/>
</dbReference>
<feature type="region of interest" description="Disordered" evidence="16">
    <location>
        <begin position="104"/>
        <end position="132"/>
    </location>
</feature>
<evidence type="ECO:0000256" key="4">
    <source>
        <dbReference type="ARBA" id="ARBA00022614"/>
    </source>
</evidence>
<feature type="region of interest" description="Disordered" evidence="16">
    <location>
        <begin position="634"/>
        <end position="656"/>
    </location>
</feature>
<keyword evidence="11" id="KW-0969">Cilium</keyword>
<dbReference type="Gene3D" id="1.20.920.30">
    <property type="match status" value="1"/>
</dbReference>
<dbReference type="FunFam" id="3.40.50.300:FF:002141">
    <property type="entry name" value="Dynein heavy chain"/>
    <property type="match status" value="1"/>
</dbReference>
<dbReference type="InterPro" id="IPR013594">
    <property type="entry name" value="Dynein_heavy_tail"/>
</dbReference>
<evidence type="ECO:0000259" key="17">
    <source>
        <dbReference type="SMART" id="SM00382"/>
    </source>
</evidence>
<dbReference type="InterPro" id="IPR035706">
    <property type="entry name" value="AAA_9"/>
</dbReference>
<dbReference type="Pfam" id="PF12781">
    <property type="entry name" value="AAA_9"/>
    <property type="match status" value="1"/>
</dbReference>
<name>A0AAV8WFB3_9CUCU</name>
<dbReference type="GO" id="GO:0097729">
    <property type="term" value="C:9+2 motile cilium"/>
    <property type="evidence" value="ECO:0007669"/>
    <property type="project" value="UniProtKB-ARBA"/>
</dbReference>
<dbReference type="Pfam" id="PF18198">
    <property type="entry name" value="AAA_lid_11"/>
    <property type="match status" value="1"/>
</dbReference>
<dbReference type="Gene3D" id="3.10.490.20">
    <property type="match status" value="1"/>
</dbReference>
<dbReference type="PANTHER" id="PTHR46532:SF4">
    <property type="entry name" value="AAA+ ATPASE DOMAIN-CONTAINING PROTEIN"/>
    <property type="match status" value="1"/>
</dbReference>
<comment type="subcellular location">
    <subcellularLocation>
        <location evidence="1">Cytoplasm</location>
        <location evidence="1">Cytoskeleton</location>
        <location evidence="1">Cilium axoneme</location>
    </subcellularLocation>
</comment>
<evidence type="ECO:0000256" key="3">
    <source>
        <dbReference type="ARBA" id="ARBA00022490"/>
    </source>
</evidence>
<dbReference type="InterPro" id="IPR043157">
    <property type="entry name" value="Dynein_AAA1S"/>
</dbReference>
<dbReference type="InterPro" id="IPR041228">
    <property type="entry name" value="Dynein_C"/>
</dbReference>
<dbReference type="FunFam" id="1.20.140.100:FF:000003">
    <property type="entry name" value="Dynein, axonemal, heavy chain 5"/>
    <property type="match status" value="1"/>
</dbReference>
<feature type="domain" description="AAA+ ATPase" evidence="17">
    <location>
        <begin position="2044"/>
        <end position="2188"/>
    </location>
</feature>
<dbReference type="FunFam" id="1.20.920.30:FF:000004">
    <property type="entry name" value="Dynein axonemal heavy chain 5"/>
    <property type="match status" value="1"/>
</dbReference>
<evidence type="ECO:0000313" key="18">
    <source>
        <dbReference type="EMBL" id="KAJ8925053.1"/>
    </source>
</evidence>
<evidence type="ECO:0000256" key="5">
    <source>
        <dbReference type="ARBA" id="ARBA00022701"/>
    </source>
</evidence>
<organism evidence="18 19">
    <name type="scientific">Exocentrus adspersus</name>
    <dbReference type="NCBI Taxonomy" id="1586481"/>
    <lineage>
        <taxon>Eukaryota</taxon>
        <taxon>Metazoa</taxon>
        <taxon>Ecdysozoa</taxon>
        <taxon>Arthropoda</taxon>
        <taxon>Hexapoda</taxon>
        <taxon>Insecta</taxon>
        <taxon>Pterygota</taxon>
        <taxon>Neoptera</taxon>
        <taxon>Endopterygota</taxon>
        <taxon>Coleoptera</taxon>
        <taxon>Polyphaga</taxon>
        <taxon>Cucujiformia</taxon>
        <taxon>Chrysomeloidea</taxon>
        <taxon>Cerambycidae</taxon>
        <taxon>Lamiinae</taxon>
        <taxon>Acanthocinini</taxon>
        <taxon>Exocentrus</taxon>
    </lineage>
</organism>
<dbReference type="SUPFAM" id="SSF46966">
    <property type="entry name" value="Spectrin repeat"/>
    <property type="match status" value="1"/>
</dbReference>
<evidence type="ECO:0000256" key="7">
    <source>
        <dbReference type="ARBA" id="ARBA00022741"/>
    </source>
</evidence>
<evidence type="ECO:0000256" key="16">
    <source>
        <dbReference type="SAM" id="MobiDB-lite"/>
    </source>
</evidence>
<dbReference type="FunFam" id="1.10.8.710:FF:000003">
    <property type="entry name" value="Dynein axonemal heavy chain 5"/>
    <property type="match status" value="1"/>
</dbReference>
<evidence type="ECO:0000256" key="1">
    <source>
        <dbReference type="ARBA" id="ARBA00004430"/>
    </source>
</evidence>
<dbReference type="InterPro" id="IPR042219">
    <property type="entry name" value="AAA_lid_11_sf"/>
</dbReference>
<dbReference type="InterPro" id="IPR043160">
    <property type="entry name" value="Dynein_C_barrel"/>
</dbReference>
<dbReference type="InterPro" id="IPR026906">
    <property type="entry name" value="LRR_5"/>
</dbReference>
<dbReference type="FunFam" id="3.40.50.300:FF:001221">
    <property type="entry name" value="Axonemal dynein heavy chain 8"/>
    <property type="match status" value="1"/>
</dbReference>
<keyword evidence="14" id="KW-0966">Cell projection</keyword>
<dbReference type="GO" id="GO:0005524">
    <property type="term" value="F:ATP binding"/>
    <property type="evidence" value="ECO:0007669"/>
    <property type="project" value="UniProtKB-KW"/>
</dbReference>
<dbReference type="FunFam" id="1.10.287.2620:FF:000003">
    <property type="entry name" value="Dynein, axonemal, heavy chain 5"/>
    <property type="match status" value="1"/>
</dbReference>
<dbReference type="Pfam" id="PF17857">
    <property type="entry name" value="AAA_lid_1"/>
    <property type="match status" value="1"/>
</dbReference>
<dbReference type="Pfam" id="PF13855">
    <property type="entry name" value="LRR_8"/>
    <property type="match status" value="2"/>
</dbReference>
<dbReference type="FunFam" id="1.20.1270.280:FF:000002">
    <property type="entry name" value="Dynein heavy chain 5, axonemal"/>
    <property type="match status" value="1"/>
</dbReference>
<dbReference type="Pfam" id="PF08385">
    <property type="entry name" value="DHC_N1"/>
    <property type="match status" value="1"/>
</dbReference>
<dbReference type="InterPro" id="IPR041466">
    <property type="entry name" value="Dynein_AAA5_ext"/>
</dbReference>
<evidence type="ECO:0000313" key="19">
    <source>
        <dbReference type="Proteomes" id="UP001159042"/>
    </source>
</evidence>
<dbReference type="InterPro" id="IPR041658">
    <property type="entry name" value="AAA_lid_11"/>
</dbReference>
<dbReference type="Gene3D" id="3.40.50.300">
    <property type="entry name" value="P-loop containing nucleotide triphosphate hydrolases"/>
    <property type="match status" value="5"/>
</dbReference>
<dbReference type="InterPro" id="IPR003593">
    <property type="entry name" value="AAA+_ATPase"/>
</dbReference>
<dbReference type="Gene3D" id="1.10.8.1220">
    <property type="match status" value="1"/>
</dbReference>
<dbReference type="FunFam" id="3.40.50.300:FF:000044">
    <property type="entry name" value="Dynein heavy chain 5, axonemal"/>
    <property type="match status" value="1"/>
</dbReference>
<keyword evidence="8" id="KW-0067">ATP-binding</keyword>
<feature type="domain" description="AAA+ ATPase" evidence="17">
    <location>
        <begin position="2323"/>
        <end position="2452"/>
    </location>
</feature>
<keyword evidence="4" id="KW-0433">Leucine-rich repeat</keyword>
<dbReference type="Pfam" id="PF12780">
    <property type="entry name" value="AAA_8"/>
    <property type="match status" value="1"/>
</dbReference>
<keyword evidence="19" id="KW-1185">Reference proteome</keyword>
<dbReference type="EMBL" id="JANEYG010000002">
    <property type="protein sequence ID" value="KAJ8925053.1"/>
    <property type="molecule type" value="Genomic_DNA"/>
</dbReference>
<evidence type="ECO:0000256" key="11">
    <source>
        <dbReference type="ARBA" id="ARBA00023069"/>
    </source>
</evidence>
<evidence type="ECO:0000256" key="13">
    <source>
        <dbReference type="ARBA" id="ARBA00023212"/>
    </source>
</evidence>
<evidence type="ECO:0000256" key="10">
    <source>
        <dbReference type="ARBA" id="ARBA00023054"/>
    </source>
</evidence>
<gene>
    <name evidence="18" type="ORF">NQ315_001224</name>
</gene>
<proteinExistence type="inferred from homology"/>
<dbReference type="InterPro" id="IPR024317">
    <property type="entry name" value="Dynein_heavy_chain_D4_dom"/>
</dbReference>
<dbReference type="SUPFAM" id="SSF52540">
    <property type="entry name" value="P-loop containing nucleoside triphosphate hydrolases"/>
    <property type="match status" value="4"/>
</dbReference>
<dbReference type="GO" id="GO:0009966">
    <property type="term" value="P:regulation of signal transduction"/>
    <property type="evidence" value="ECO:0007669"/>
    <property type="project" value="UniProtKB-ARBA"/>
</dbReference>
<sequence>MFVYGPHGRLSSSETETDEDELDPEELLVRRREECERKARRGEMDPRLEFTFQLLMDATGLLRHEIMDHVFEGDMLDEINQIFLPNMKSKLMWFYQDVEDTESHSQQEASKASSSRQLQPTTSRGNLLNQPTGPTYKKKLFLTDGTTAPLTGICIYMFRTSINKQLPEEGFQKVAFDLFQDLYCGIIDNQKIGLVTTIERIIEHVFMEALAHPSPDCDDDAANCPMVKNQLLPSLRSFCSVLKVCEEVCGERNLFDDGHAIMSDYDAEDVKELAKRPEKVQMLEERVKGWIKRLDEILKESEQIRRENDSSGPQDELEYWKKRGARFSQIVNHVNSTETKNTILCIKLAHSKIYKEWLETDKKITFCYNEAKDNAKYIQALETKCHALYLDDPVEMKKSILGLLQTVRLIHSVSQFYNTSERTSALMVKITNQMIETCRDYITNRGNESIWSQDREQIKDKLTQCIVLNKVYRKTYTTVKNQPFVPGQQSFNFSENYVFGKFDAFCKRLGKIISMFDLIDDYNGLFKKRMEGLLLGDALEEATQKFTEIKSVVMNKNYDYLDQRNTEFENDYKKFLAFTDELKEEIAETIENNYDSVWETPQGIQFLTRFEKVSEKIPLNKMEEKYERILKHCEKRGGSHHQNVQETERRPPRAQDVSANSWYRKRTLLVETFWDNTNDFHAGRIKWARSLVSHLDELLSNVTTHHILKHLPATVELSRRHRMADNMLKSFETDMVALWMNQHVSDVDNCLLRNLLAVCPEQQKLKVNIHNTIPLLIRETDLMIKMDLPTPMVALTLFAKRDHFSLVQDSLQVPNNAIPFLVLDFRFQFLINDFLTVVKNVKLEMRPLFLPHLVKLTVRIEPGLTRLNWVSSDWQSFVDKGNEAIQSFKVLSDRVHDIYVNRVLEVLKSMQSIQLHALPEMEEELWRVDYFTDKIESMCRSAAAELHKQSLMVEEAVEEILGLVRKVQAGDVTASDDDDFAFEEEDKLTDVGTASSQQQSDWSLVWECFEKPHLLLSGGMAKAMQDVVRGALGEMRRYYSRKIVDVLVRVTRSSLDALRKRFSMEYRSERTSVFLLNSVLLIPKVAIQPNLEEVQELLIFAGKNITSVSKGVGQWTAGQPQKAAKGAVKAKDDDFRMRRRRLYRLATEEKPKFPLQQKNFYNHVMENKEVVKTLSLLSTCTQDMKQEMNQFISRWRPYSILWKNEKTQRELLNQCLSEFETSLRKHEELNERLTTEPDTFVIANCLAISTEKLKFGLVTEIKSCTHRYRYRYPSYKTNPKRTFSRIGQAMKKKYRREMDYVYAVINEMERKLERTIRDLDDVRLIMDTLKKIREQEVDMELKIDPIEDAFNVLNRYDVMVEREILEQVDNLRYTWGQLLDRALKVQVNLLDMQPVFQNELKNNLDKFRQDKIDYCNEYRNAGPMQPGLSPREASDRLILFQNRFDGMWRKLQTYQSGEELFGLPTTDYPDLAQIRKELNLLQKLYKLYNDVIDRVNSYYDIPWGEVNIEEINNELMEFQNRCRKLPKGLKEWPAFFALKKTIDDFNDMCPLLELMANKAMKPRHWQRIMDSLKHNFDLESDGFCLKNILEAPLLQHKEDIEDICISAMKEKDIESKLRQVTNEWSVHELTFQTFNNRGELLLRGDTTAETIGQLEDSLMVLGSLLSNRYNAPFKKHIQQWVHDLSNTNEILERWLLVQNMWVYLEAVFVGGDIAKQLPKEAKRFSKIDKSWQKIMQRAHETPGVVACCVGDDLLKQLLPHLQEQLEICQKSLSGYLERKRTMFPRFFFVSDPALLEILGQASDSHTIQNHLLSIFDNTKSVKFHDIEYNKIVAVVSSEGEIIPLEKAVRAEGSVETWLTLLLQTSQSSLHSIIRQAYIMINDPNFHLLQFLDKMPAQIGLLGLQMIWTRDSEAALMQARHDKKVMPDTNNKFLELLNTLIDQTTRDLTRIERTKFETLITIHVHQRDIFDILCRLNVRHVNDFEWLKQCRFYFKEDHDKTLIIITDVTFSYQNEYLGCTDRLVITPLTDRCYITLAQALAMSMGGAPCGPAGTGKTETVKDMGKTLAKYVVVFNCSDQMDYRGLGRIYKGLAQSGSWGCFDEFNRIELPVLSVAAQQVAVVLASKKEKKKTFQFTDGDIIELCPEFGIFITMNPGYAGRKELPENLKIQFRTVAMMVPDRQIIIRVKLASCGFLENITLARKFYTLYKLCEEQLTKQVHYDFGLRNILSVLRTLGAAKRVNNKDTESTIVMRVLRDMNLSKLIDEDEPLFMSLVADLFPNQVLEKTAYPELEDAIENQVEQAGLVNHPSWALKLIQLYETQRVRHGIMTLGPTGAGKTTCIQILMKSLTQMGDVHREMRMNPKAITASQMFGRLDVATNDWTDGIFSALWRKTLKCKPGDYVWLVLDGPVDSIWIENLNSVLDDNKTLTLANGDRLAMAPTCKIIFEPHNIDNASPATVSRNGMVYMSSSGLTWKPVVRAWLKKRNQREQDIFTTLFDESFSELYTWGTQTLSLVMEVLECNITLQILKLLEGLIPSHVETDDISGAKSDMGDDDDTLEESEKSEEHKLFTSEHLAKLYVFALTWSMGAYLDSDDRLKYDAFLKESLSFLDLPINDRRNPSATVFDYVVSPEGEWKLWSTLVTNYVYPEMSTPDYSTILIPIPDNVRINYLIDTIAKQEKAVLLIGEQGTAKTVMMKSYMKKANPEVYLNRAFNFSSATSPYQFQKIIESYVEKRMGNTFGPANGKKMVVFIDDINLPEINCWGDQVTNEIVRQTMDMGGFYSLEKPGEFTTIVDVQFVAAMGQPGGGKNDIPSRLKRQFCMFNCPLPTDASIDKIFGVIGQGHYNSKRGFTLEVRNLIKKLIPLTRLLWKSTRQKLLPTPAKFHYVFSLRDLSRIWQGMIGTLSTVIESEGCMMVLWKHECTRVFSDRFTLESDKEWFNEELMRLVVEHLGPDFRKKTEPSPVFVDFMRDAPEPTGEEGEDADMELPKVYEPVGDESVLRERLDMFLSQFNEMVRGNGMDLVFFPDAMLHLVKVSRIIRHPRGNVMLVGVGGSGKQSLTKLSSFIAGYKTFQITLTRSYNIANFLEDLKALYRSCGCQGKGTTFIFTDLDIKEEGFLEYLNNVLSAGVMANLFTKDEQAEIIQELTPVMKRENPKRTLNQEVVMEYFMNRTCQNLHVVFCFSPVGEKFRNRALRFPALISGCTIDWFQPWPKDALVSVAEHFLTDFEIECTSEVKQQLVEALGSIQDVVALTSTEYFQRFRRATHVTPKSYLNFIGGYKSIYKNKQKELTDGALRMDTGLEKLAEASSSVLILKKELVVMEKELADASQRAETVLTEVTERAMQAEIVKNQVQKVKEKAEALVVSIAEEKALAEEKLEAAKPALEEAEAALNTIKPAHIATVRKLGRPPHLIMRIMDCVLILFQRKLHPVVADTGAPCPKPSWPESLKYHFKSLVVRSAAKTMRTETLKLIFTCLAIALLPVITRSHCTLSLSTFSCTASNSKTFLQEFYKYSCNADNISSTFQIHIQDSTFSYIDYFPKPFLLTHNFSITGLTIKNSSVEKTADKAFEELADLQYLDLSQNKLRNILFVKHLPGAITTMNLSYNNVTYLDDVFSQHRALRLLDISHNSITIVDLQNVFWVYNLNFSWNNIETLIPSKDFSRIIDLDLSYNKIKTFNELELNHAFYSLDISHNNLSKVVLAQSDKKFLGVSGNNITQFIVDKSVKVDYVDMSCFNTLIDFDKINLVAKQQLVLNNNKIEVLSAETLNVFDSFKKFWPYRPRVDLSNSSITDIAPGYFQGLETVLLNLSCNDITVLGNKVFYNSAIRILDLSNCNIERVQRTAFKNLTAELISLRSNKLEVIDMFDEVEVIELDLSFNRFKIVANHSFVACHGLFYLNLGYCSIEKIEPEAFKGLDKLQELVLTHNKLFILESNSFSNLPVRILQLRGNKIHTIRKNAFNNLQNLKELNLSEVALRNLEPYAFTNLIEVSIVDLRNNNISTIPHHLFFNTGKLRYLYLDGNNITTLNPFPNSLKLETLTLTFKGIFKSNQTPNLHIKHLHVVDSKIDVLKNNSFAGLYNLLELRFDNGHVYVETGALNHLFNLKQLDSRSLFKNMAVIQKGTFRDLKSLQHLDLSKLTLLSLESEAFQGLIGLETLLLNGNHLEKMQRNTFQGLESLQLLDLSSCNISECDTSTFTGLDSLKILHLEHNNLFSIQSEYLFGSLNNLLELHLDHNNISELHPKSFSSLSNLLELYLENNSLAEFPIGVFQYLTQLKVLNLSNNAVQLLNTGALSNLLSLKVLDLSYNQLLNLEYVDIFFSLKRLEEVYFDGNHLKQFDFKRFLINLKGIKYVGVSYNKWKCETLSLTIENFNTRNIRYTPRKPVFDADNIDGVGCVDMCKKKEKQSLFAWLCLQMMASTTFLLQLQNYPKDIINNEMVELLQPYFEMEDYNMDTAKRVCGDVAGLLSWTKAMAFFHSVNREVLPLKANLTLQEARLKVAMEDLAAAEQQLEEREQSLREVKEQYDKAVLEKQRLTDAANSCLRKMNTATTLINGLGGEKVRWTQQSKEFKAQLGRLVGDVLLATGFLSYCGPYNQEFRANLVKTWMDILMSRSIPYTDDLNITNMLVENSTVSEWTLQGLPNDELSVQNALIVTKSRSYPLLIDPQNQGKMWIKNKEADNNLQITSLNHKYFRTHVEDCLSLGKPLLIEDIDIELDPVLDNVLEKNFIKSGSIEKVIVGDKECDVLKGFMLYITTKLPNPPYSPEISAKTSIIDFTVTMLGLEDQLLGRVILMEKSDLEAERVALFESVVQNQRSMKDLESNLLSRLNSTQGSLVDDEELINVLQVTKSTAEEVTQKLQVSAQTEKKINIAREEFRAVAARGSILYFLIVEMSNVNVMYQNSLKQFLILFDRSITKSEKNSNTVERISIILKYLTHEVWTFTQRSLYERHKPLFTLMMAMKIDLHNGVISHEEFLAFIKGGASLDLNAVAPKPFKWILDITWLNLVEINKLETFSEILIKIESSEREWRVWYEKEKPEEEDIPCGYQKKLDVFRKLLLIRSWSPDRTLSQARKYIMDSLGDEYGEPCILDLEATWNESEPTTPLICILSIGSDPSPQISVLAKAKEMTLKAVSMGQGQEVVARDMIESSMLNGGWVLLQNIHLSLPFASEIMSMIVDTENIHDSFRMWLTTEVHDQFPIGLLQLAIKFTNEPPQGIRASLKRTYQAITQDYLDYSAQSQWPPLLYAVAFLHTVVQERRKFGPLGWNVPYEFNQADFAASVQFIQNHLDDMDPKKGVSWPTVCYMLGEVQYGGRVTDDFDKRLLTTFTQVWFCDILLRPGFEFYKGYKVPQTRNLQGYVDYINSLPATDTPEVFGLHGNADITYQINTAKGILDTILSVQPKEGGGGGGETRESVVYSLADDMLQKLPKPYNSFEVREALNRMGPLLPMNIVLRQEIDRIQKVLKEVKSTLTDLKLAIDGTIVMSQNLRTSLDAMYDARIPERWLKISWESATLGFWYTELLERDAQFRSWCQNGRPNVFWMTGFFNPQGFLTAMRQDVTRAHKGWALDSVVLQNLITRYTKEDLKDGPQEGVYVHGLFLEGASLDRKSGKLVESKPKVLYEQMPVIYIYAINTTSGKDPKLYECPIYRKPQRTDQKYVGSIDFETDHNPRHWTLRGVALLCDIK</sequence>
<evidence type="ECO:0000256" key="6">
    <source>
        <dbReference type="ARBA" id="ARBA00022737"/>
    </source>
</evidence>